<dbReference type="EMBL" id="KN430995">
    <property type="protein sequence ID" value="KHG25017.1"/>
    <property type="molecule type" value="Genomic_DNA"/>
</dbReference>
<keyword evidence="2" id="KW-1185">Reference proteome</keyword>
<reference evidence="2" key="1">
    <citation type="submission" date="2014-09" db="EMBL/GenBank/DDBJ databases">
        <authorList>
            <person name="Mudge J."/>
            <person name="Ramaraj T."/>
            <person name="Lindquist I.E."/>
            <person name="Bharti A.K."/>
            <person name="Sundararajan A."/>
            <person name="Cameron C.T."/>
            <person name="Woodward J.E."/>
            <person name="May G.D."/>
            <person name="Brubaker C."/>
            <person name="Broadhvest J."/>
            <person name="Wilkins T.A."/>
        </authorList>
    </citation>
    <scope>NUCLEOTIDE SEQUENCE</scope>
    <source>
        <strain evidence="2">cv. AKA8401</strain>
    </source>
</reference>
<protein>
    <submittedName>
        <fullName evidence="1">Uncharacterized protein</fullName>
    </submittedName>
</protein>
<accession>A0A0B0PJD8</accession>
<dbReference type="AlphaFoldDB" id="A0A0B0PJD8"/>
<proteinExistence type="predicted"/>
<dbReference type="Proteomes" id="UP000032142">
    <property type="component" value="Unassembled WGS sequence"/>
</dbReference>
<name>A0A0B0PJD8_GOSAR</name>
<evidence type="ECO:0000313" key="2">
    <source>
        <dbReference type="Proteomes" id="UP000032142"/>
    </source>
</evidence>
<evidence type="ECO:0000313" key="1">
    <source>
        <dbReference type="EMBL" id="KHG25017.1"/>
    </source>
</evidence>
<organism evidence="1 2">
    <name type="scientific">Gossypium arboreum</name>
    <name type="common">Tree cotton</name>
    <name type="synonym">Gossypium nanking</name>
    <dbReference type="NCBI Taxonomy" id="29729"/>
    <lineage>
        <taxon>Eukaryota</taxon>
        <taxon>Viridiplantae</taxon>
        <taxon>Streptophyta</taxon>
        <taxon>Embryophyta</taxon>
        <taxon>Tracheophyta</taxon>
        <taxon>Spermatophyta</taxon>
        <taxon>Magnoliopsida</taxon>
        <taxon>eudicotyledons</taxon>
        <taxon>Gunneridae</taxon>
        <taxon>Pentapetalae</taxon>
        <taxon>rosids</taxon>
        <taxon>malvids</taxon>
        <taxon>Malvales</taxon>
        <taxon>Malvaceae</taxon>
        <taxon>Malvoideae</taxon>
        <taxon>Gossypium</taxon>
    </lineage>
</organism>
<gene>
    <name evidence="1" type="ORF">F383_09946</name>
</gene>
<sequence length="81" mass="9346">MAYGLAHEHVWHVLVHGLAHGRVWPLRRAHGLDTRACGRHVTQVSIYALFSHSLGHGRVWSRMRHISCSHRYVTLVCLKFL</sequence>